<feature type="transmembrane region" description="Helical" evidence="16">
    <location>
        <begin position="158"/>
        <end position="175"/>
    </location>
</feature>
<protein>
    <recommendedName>
        <fullName evidence="16">Probable peptidoglycan glycosyltransferase FtsW</fullName>
        <shortName evidence="16">PGT</shortName>
        <ecNumber evidence="16">2.4.99.28</ecNumber>
    </recommendedName>
    <alternativeName>
        <fullName evidence="16">Cell division protein FtsW</fullName>
    </alternativeName>
    <alternativeName>
        <fullName evidence="16">Cell wall polymerase</fullName>
    </alternativeName>
    <alternativeName>
        <fullName evidence="16">Peptidoglycan polymerase</fullName>
        <shortName evidence="16">PG polymerase</shortName>
    </alternativeName>
</protein>
<dbReference type="EMBL" id="LDXT01000090">
    <property type="protein sequence ID" value="KRT54571.1"/>
    <property type="molecule type" value="Genomic_DNA"/>
</dbReference>
<evidence type="ECO:0000256" key="3">
    <source>
        <dbReference type="ARBA" id="ARBA00022475"/>
    </source>
</evidence>
<evidence type="ECO:0000313" key="19">
    <source>
        <dbReference type="Proteomes" id="UP000051276"/>
    </source>
</evidence>
<comment type="pathway">
    <text evidence="2 16">Cell wall biogenesis; peptidoglycan biosynthesis.</text>
</comment>
<feature type="transmembrane region" description="Helical" evidence="16">
    <location>
        <begin position="90"/>
        <end position="109"/>
    </location>
</feature>
<dbReference type="Pfam" id="PF01098">
    <property type="entry name" value="FTSW_RODA_SPOVE"/>
    <property type="match status" value="1"/>
</dbReference>
<comment type="caution">
    <text evidence="18">The sequence shown here is derived from an EMBL/GenBank/DDBJ whole genome shotgun (WGS) entry which is preliminary data.</text>
</comment>
<name>A0A0T5Z7S3_9GAMM</name>
<keyword evidence="6 16" id="KW-0808">Transferase</keyword>
<comment type="similarity">
    <text evidence="14 16">Belongs to the SEDS family. FtsW subfamily.</text>
</comment>
<dbReference type="OrthoDB" id="9768187at2"/>
<feature type="transmembrane region" description="Helical" evidence="16">
    <location>
        <begin position="25"/>
        <end position="46"/>
    </location>
</feature>
<keyword evidence="20" id="KW-1185">Reference proteome</keyword>
<dbReference type="NCBIfam" id="TIGR02614">
    <property type="entry name" value="ftsW"/>
    <property type="match status" value="1"/>
</dbReference>
<dbReference type="HAMAP" id="MF_00913">
    <property type="entry name" value="PGT_FtsW_proteobact"/>
    <property type="match status" value="1"/>
</dbReference>
<keyword evidence="3 16" id="KW-1003">Cell membrane</keyword>
<keyword evidence="4 16" id="KW-0132">Cell division</keyword>
<evidence type="ECO:0000256" key="4">
    <source>
        <dbReference type="ARBA" id="ARBA00022618"/>
    </source>
</evidence>
<dbReference type="GO" id="GO:0008955">
    <property type="term" value="F:peptidoglycan glycosyltransferase activity"/>
    <property type="evidence" value="ECO:0007669"/>
    <property type="project" value="UniProtKB-UniRule"/>
</dbReference>
<feature type="transmembrane region" description="Helical" evidence="16">
    <location>
        <begin position="129"/>
        <end position="146"/>
    </location>
</feature>
<evidence type="ECO:0000256" key="13">
    <source>
        <dbReference type="ARBA" id="ARBA00023316"/>
    </source>
</evidence>
<dbReference type="PANTHER" id="PTHR30474">
    <property type="entry name" value="CELL CYCLE PROTEIN"/>
    <property type="match status" value="1"/>
</dbReference>
<dbReference type="Proteomes" id="UP000051276">
    <property type="component" value="Unassembled WGS sequence"/>
</dbReference>
<dbReference type="Proteomes" id="UP000051634">
    <property type="component" value="Unassembled WGS sequence"/>
</dbReference>
<gene>
    <name evidence="16" type="primary">ftsW</name>
    <name evidence="17" type="ORF">Ga0074115_107100</name>
    <name evidence="18" type="ORF">Ga0076813_14583</name>
</gene>
<dbReference type="GO" id="GO:0008360">
    <property type="term" value="P:regulation of cell shape"/>
    <property type="evidence" value="ECO:0007669"/>
    <property type="project" value="UniProtKB-KW"/>
</dbReference>
<dbReference type="GO" id="GO:0071555">
    <property type="term" value="P:cell wall organization"/>
    <property type="evidence" value="ECO:0007669"/>
    <property type="project" value="UniProtKB-KW"/>
</dbReference>
<organism evidence="18 19">
    <name type="scientific">endosymbiont of Ridgeia piscesae</name>
    <dbReference type="NCBI Taxonomy" id="54398"/>
    <lineage>
        <taxon>Bacteria</taxon>
        <taxon>Pseudomonadati</taxon>
        <taxon>Pseudomonadota</taxon>
        <taxon>Gammaproteobacteria</taxon>
        <taxon>sulfur-oxidizing symbionts</taxon>
    </lineage>
</organism>
<keyword evidence="12 16" id="KW-0131">Cell cycle</keyword>
<evidence type="ECO:0000256" key="12">
    <source>
        <dbReference type="ARBA" id="ARBA00023306"/>
    </source>
</evidence>
<evidence type="ECO:0000256" key="11">
    <source>
        <dbReference type="ARBA" id="ARBA00023136"/>
    </source>
</evidence>
<dbReference type="STRING" id="54398.Ga0074115_107100"/>
<evidence type="ECO:0000256" key="14">
    <source>
        <dbReference type="ARBA" id="ARBA00038053"/>
    </source>
</evidence>
<keyword evidence="10 16" id="KW-1133">Transmembrane helix</keyword>
<accession>A0A0T5Z7S3</accession>
<dbReference type="UniPathway" id="UPA00219"/>
<evidence type="ECO:0000256" key="5">
    <source>
        <dbReference type="ARBA" id="ARBA00022676"/>
    </source>
</evidence>
<keyword evidence="9 16" id="KW-0573">Peptidoglycan synthesis</keyword>
<dbReference type="GO" id="GO:0043093">
    <property type="term" value="P:FtsZ-dependent cytokinesis"/>
    <property type="evidence" value="ECO:0007669"/>
    <property type="project" value="UniProtKB-UniRule"/>
</dbReference>
<dbReference type="EC" id="2.4.99.28" evidence="16"/>
<feature type="transmembrane region" description="Helical" evidence="16">
    <location>
        <begin position="288"/>
        <end position="312"/>
    </location>
</feature>
<evidence type="ECO:0000256" key="7">
    <source>
        <dbReference type="ARBA" id="ARBA00022692"/>
    </source>
</evidence>
<evidence type="ECO:0000313" key="18">
    <source>
        <dbReference type="EMBL" id="KRT58964.1"/>
    </source>
</evidence>
<evidence type="ECO:0000313" key="17">
    <source>
        <dbReference type="EMBL" id="KRT54571.1"/>
    </source>
</evidence>
<feature type="transmembrane region" description="Helical" evidence="16">
    <location>
        <begin position="324"/>
        <end position="345"/>
    </location>
</feature>
<comment type="subcellular location">
    <subcellularLocation>
        <location evidence="16">Cell inner membrane</location>
        <topology evidence="16">Multi-pass membrane protein</topology>
    </subcellularLocation>
    <subcellularLocation>
        <location evidence="1">Cell membrane</location>
        <topology evidence="1">Multi-pass membrane protein</topology>
    </subcellularLocation>
    <text evidence="16">Localizes to the division septum.</text>
</comment>
<evidence type="ECO:0000313" key="20">
    <source>
        <dbReference type="Proteomes" id="UP000051634"/>
    </source>
</evidence>
<keyword evidence="7 16" id="KW-0812">Transmembrane</keyword>
<evidence type="ECO:0000256" key="8">
    <source>
        <dbReference type="ARBA" id="ARBA00022960"/>
    </source>
</evidence>
<dbReference type="InterPro" id="IPR001182">
    <property type="entry name" value="FtsW/RodA"/>
</dbReference>
<feature type="transmembrane region" description="Helical" evidence="16">
    <location>
        <begin position="181"/>
        <end position="198"/>
    </location>
</feature>
<evidence type="ECO:0000256" key="10">
    <source>
        <dbReference type="ARBA" id="ARBA00022989"/>
    </source>
</evidence>
<dbReference type="InterPro" id="IPR013437">
    <property type="entry name" value="FtsW"/>
</dbReference>
<dbReference type="EMBL" id="LMXI01000236">
    <property type="protein sequence ID" value="KRT58964.1"/>
    <property type="molecule type" value="Genomic_DNA"/>
</dbReference>
<dbReference type="GO" id="GO:0009252">
    <property type="term" value="P:peptidoglycan biosynthetic process"/>
    <property type="evidence" value="ECO:0007669"/>
    <property type="project" value="UniProtKB-UniRule"/>
</dbReference>
<evidence type="ECO:0000256" key="15">
    <source>
        <dbReference type="ARBA" id="ARBA00049902"/>
    </source>
</evidence>
<dbReference type="PATRIC" id="fig|54398.3.peg.1204"/>
<reference evidence="19 20" key="1">
    <citation type="submission" date="2015-11" db="EMBL/GenBank/DDBJ databases">
        <title>The genome of Candidatus Endoriftia persephone in Ridgeia piscesae and population structure of the North Eastern Pacific vestimentiferan symbionts.</title>
        <authorList>
            <person name="Perez M."/>
            <person name="Juniper K.S."/>
        </authorList>
    </citation>
    <scope>NUCLEOTIDE SEQUENCE [LARGE SCALE GENOMIC DNA]</scope>
    <source>
        <strain evidence="18">Ind10</strain>
        <strain evidence="17">Ind11</strain>
    </source>
</reference>
<feature type="transmembrane region" description="Helical" evidence="16">
    <location>
        <begin position="205"/>
        <end position="226"/>
    </location>
</feature>
<keyword evidence="11 16" id="KW-0472">Membrane</keyword>
<proteinExistence type="inferred from homology"/>
<dbReference type="GO" id="GO:0015648">
    <property type="term" value="F:lipid-linked peptidoglycan transporter activity"/>
    <property type="evidence" value="ECO:0007669"/>
    <property type="project" value="TreeGrafter"/>
</dbReference>
<keyword evidence="8 16" id="KW-0133">Cell shape</keyword>
<dbReference type="AlphaFoldDB" id="A0A0T5Z7S3"/>
<evidence type="ECO:0000256" key="16">
    <source>
        <dbReference type="HAMAP-Rule" id="MF_00913"/>
    </source>
</evidence>
<evidence type="ECO:0000256" key="6">
    <source>
        <dbReference type="ARBA" id="ARBA00022679"/>
    </source>
</evidence>
<feature type="transmembrane region" description="Helical" evidence="16">
    <location>
        <begin position="58"/>
        <end position="78"/>
    </location>
</feature>
<dbReference type="GO" id="GO:0032153">
    <property type="term" value="C:cell division site"/>
    <property type="evidence" value="ECO:0007669"/>
    <property type="project" value="UniProtKB-UniRule"/>
</dbReference>
<comment type="function">
    <text evidence="16">Peptidoglycan polymerase that is essential for cell division.</text>
</comment>
<keyword evidence="5 16" id="KW-0328">Glycosyltransferase</keyword>
<dbReference type="PANTHER" id="PTHR30474:SF2">
    <property type="entry name" value="PEPTIDOGLYCAN GLYCOSYLTRANSFERASE FTSW-RELATED"/>
    <property type="match status" value="1"/>
</dbReference>
<evidence type="ECO:0000256" key="1">
    <source>
        <dbReference type="ARBA" id="ARBA00004651"/>
    </source>
</evidence>
<dbReference type="GO" id="GO:0005886">
    <property type="term" value="C:plasma membrane"/>
    <property type="evidence" value="ECO:0007669"/>
    <property type="project" value="UniProtKB-SubCell"/>
</dbReference>
<sequence length="399" mass="43609">MNTAVRPQAITGKGGSLPALPQLDYWLLGAALVLLCFGMVMVASASMWVGERIGGTPFFYVIRHAIAIGLGVSAALLLSQVSIRQWQQAGPLLVFLGMGLLLILLMPGVGKTVNGATRWIQLGPFNLQSSEFMKLFMVIYIAGYLVRRSEEVSNSFWGFVKPMLVLAPTGVLILLQPDFGTTVVLFATVLGMLLLGGVKLWQFSILLGMAVSAASALAYFSTYRWARITSFVNPWDDPFKSDFQLSQALIAFGRGEISGVGLGNGIQKQFYLPEAHTDFLMAVVGEEFGLIGTLVVIALFFFISWRAFGLGWRAERLGQRFSAYLAYGFGIWIGIQAFINIGVNVGVLPTKGLTLPFMSYGSNSIVVVCIVMALLLRVDHEVRQASRETQRRAAKWSRA</sequence>
<keyword evidence="13 16" id="KW-0961">Cell wall biogenesis/degradation</keyword>
<comment type="catalytic activity">
    <reaction evidence="15 16">
        <text>[GlcNAc-(1-&gt;4)-Mur2Ac(oyl-L-Ala-gamma-D-Glu-L-Lys-D-Ala-D-Ala)](n)-di-trans,octa-cis-undecaprenyl diphosphate + beta-D-GlcNAc-(1-&gt;4)-Mur2Ac(oyl-L-Ala-gamma-D-Glu-L-Lys-D-Ala-D-Ala)-di-trans,octa-cis-undecaprenyl diphosphate = [GlcNAc-(1-&gt;4)-Mur2Ac(oyl-L-Ala-gamma-D-Glu-L-Lys-D-Ala-D-Ala)](n+1)-di-trans,octa-cis-undecaprenyl diphosphate + di-trans,octa-cis-undecaprenyl diphosphate + H(+)</text>
        <dbReference type="Rhea" id="RHEA:23708"/>
        <dbReference type="Rhea" id="RHEA-COMP:9602"/>
        <dbReference type="Rhea" id="RHEA-COMP:9603"/>
        <dbReference type="ChEBI" id="CHEBI:15378"/>
        <dbReference type="ChEBI" id="CHEBI:58405"/>
        <dbReference type="ChEBI" id="CHEBI:60033"/>
        <dbReference type="ChEBI" id="CHEBI:78435"/>
        <dbReference type="EC" id="2.4.99.28"/>
    </reaction>
</comment>
<evidence type="ECO:0000256" key="9">
    <source>
        <dbReference type="ARBA" id="ARBA00022984"/>
    </source>
</evidence>
<evidence type="ECO:0000256" key="2">
    <source>
        <dbReference type="ARBA" id="ARBA00004752"/>
    </source>
</evidence>
<dbReference type="RefSeq" id="WP_057955004.1">
    <property type="nucleotide sequence ID" value="NZ_KQ556866.1"/>
</dbReference>
<keyword evidence="16" id="KW-0997">Cell inner membrane</keyword>
<feature type="transmembrane region" description="Helical" evidence="16">
    <location>
        <begin position="357"/>
        <end position="378"/>
    </location>
</feature>